<dbReference type="AlphaFoldDB" id="A0A225MKX0"/>
<dbReference type="InterPro" id="IPR008920">
    <property type="entry name" value="TF_FadR/GntR_C"/>
</dbReference>
<proteinExistence type="predicted"/>
<keyword evidence="6" id="KW-1185">Reference proteome</keyword>
<keyword evidence="1" id="KW-0805">Transcription regulation</keyword>
<dbReference type="SMART" id="SM00345">
    <property type="entry name" value="HTH_GNTR"/>
    <property type="match status" value="1"/>
</dbReference>
<dbReference type="Proteomes" id="UP000214603">
    <property type="component" value="Unassembled WGS sequence"/>
</dbReference>
<dbReference type="InterPro" id="IPR000524">
    <property type="entry name" value="Tscrpt_reg_HTH_GntR"/>
</dbReference>
<dbReference type="Gene3D" id="1.10.10.10">
    <property type="entry name" value="Winged helix-like DNA-binding domain superfamily/Winged helix DNA-binding domain"/>
    <property type="match status" value="1"/>
</dbReference>
<reference evidence="6" key="1">
    <citation type="submission" date="2017-06" db="EMBL/GenBank/DDBJ databases">
        <title>Herbaspirillum phytohormonus sp. nov., isolated from the root nodule of Robinia pseudoacacia in lead-zinc mine.</title>
        <authorList>
            <person name="Fan M."/>
            <person name="Lin Y."/>
        </authorList>
    </citation>
    <scope>NUCLEOTIDE SEQUENCE [LARGE SCALE GENOMIC DNA]</scope>
    <source>
        <strain evidence="6">SC-089</strain>
    </source>
</reference>
<evidence type="ECO:0000256" key="1">
    <source>
        <dbReference type="ARBA" id="ARBA00023015"/>
    </source>
</evidence>
<dbReference type="GO" id="GO:0003700">
    <property type="term" value="F:DNA-binding transcription factor activity"/>
    <property type="evidence" value="ECO:0007669"/>
    <property type="project" value="InterPro"/>
</dbReference>
<comment type="caution">
    <text evidence="5">The sequence shown here is derived from an EMBL/GenBank/DDBJ whole genome shotgun (WGS) entry which is preliminary data.</text>
</comment>
<keyword evidence="2" id="KW-0238">DNA-binding</keyword>
<dbReference type="Gene3D" id="1.20.120.530">
    <property type="entry name" value="GntR ligand-binding domain-like"/>
    <property type="match status" value="1"/>
</dbReference>
<dbReference type="PANTHER" id="PTHR43537:SF5">
    <property type="entry name" value="UXU OPERON TRANSCRIPTIONAL REGULATOR"/>
    <property type="match status" value="1"/>
</dbReference>
<dbReference type="RefSeq" id="WP_088603428.1">
    <property type="nucleotide sequence ID" value="NZ_NJIH01000006.1"/>
</dbReference>
<gene>
    <name evidence="5" type="ORF">CEY11_10910</name>
</gene>
<dbReference type="EMBL" id="NJIH01000006">
    <property type="protein sequence ID" value="OWT60171.1"/>
    <property type="molecule type" value="Genomic_DNA"/>
</dbReference>
<sequence>MSSPPPASGTARLDIIEVPKSCDMLANKLREQILGGAIADGAMLPPERDLVQQTGLSRGSVREGLRILEAEGLIKTRSGRYGGSTVTRPSGAMVSNQINLYARVRGIPLESIVQAREALEPSLARLAALNHTEEDLQRLREISRRIEAAYDDVPTYLDENVQWHCALAQASHNELLHTFTVSISQLIREATGIKDMAPTEIRSTVIQAHERILQAIAARDADTAERRMQRHVQAYAKRVRELTSAKPRRR</sequence>
<dbReference type="Pfam" id="PF00392">
    <property type="entry name" value="GntR"/>
    <property type="match status" value="1"/>
</dbReference>
<evidence type="ECO:0000313" key="5">
    <source>
        <dbReference type="EMBL" id="OWT60171.1"/>
    </source>
</evidence>
<dbReference type="PRINTS" id="PR00035">
    <property type="entry name" value="HTHGNTR"/>
</dbReference>
<dbReference type="GO" id="GO:0003677">
    <property type="term" value="F:DNA binding"/>
    <property type="evidence" value="ECO:0007669"/>
    <property type="project" value="UniProtKB-KW"/>
</dbReference>
<evidence type="ECO:0000256" key="3">
    <source>
        <dbReference type="ARBA" id="ARBA00023163"/>
    </source>
</evidence>
<dbReference type="SUPFAM" id="SSF46785">
    <property type="entry name" value="Winged helix' DNA-binding domain"/>
    <property type="match status" value="1"/>
</dbReference>
<dbReference type="CDD" id="cd07377">
    <property type="entry name" value="WHTH_GntR"/>
    <property type="match status" value="1"/>
</dbReference>
<evidence type="ECO:0000256" key="2">
    <source>
        <dbReference type="ARBA" id="ARBA00023125"/>
    </source>
</evidence>
<keyword evidence="3" id="KW-0804">Transcription</keyword>
<evidence type="ECO:0000259" key="4">
    <source>
        <dbReference type="PROSITE" id="PS50949"/>
    </source>
</evidence>
<dbReference type="InterPro" id="IPR036388">
    <property type="entry name" value="WH-like_DNA-bd_sf"/>
</dbReference>
<organism evidence="5 6">
    <name type="scientific">Candidimonas nitroreducens</name>
    <dbReference type="NCBI Taxonomy" id="683354"/>
    <lineage>
        <taxon>Bacteria</taxon>
        <taxon>Pseudomonadati</taxon>
        <taxon>Pseudomonadota</taxon>
        <taxon>Betaproteobacteria</taxon>
        <taxon>Burkholderiales</taxon>
        <taxon>Alcaligenaceae</taxon>
        <taxon>Candidimonas</taxon>
    </lineage>
</organism>
<dbReference type="PROSITE" id="PS50949">
    <property type="entry name" value="HTH_GNTR"/>
    <property type="match status" value="1"/>
</dbReference>
<dbReference type="SUPFAM" id="SSF48008">
    <property type="entry name" value="GntR ligand-binding domain-like"/>
    <property type="match status" value="1"/>
</dbReference>
<dbReference type="InterPro" id="IPR011711">
    <property type="entry name" value="GntR_C"/>
</dbReference>
<evidence type="ECO:0000313" key="6">
    <source>
        <dbReference type="Proteomes" id="UP000214603"/>
    </source>
</evidence>
<dbReference type="InterPro" id="IPR036390">
    <property type="entry name" value="WH_DNA-bd_sf"/>
</dbReference>
<dbReference type="PANTHER" id="PTHR43537">
    <property type="entry name" value="TRANSCRIPTIONAL REGULATOR, GNTR FAMILY"/>
    <property type="match status" value="1"/>
</dbReference>
<feature type="domain" description="HTH gntR-type" evidence="4">
    <location>
        <begin position="19"/>
        <end position="89"/>
    </location>
</feature>
<dbReference type="SMART" id="SM00895">
    <property type="entry name" value="FCD"/>
    <property type="match status" value="1"/>
</dbReference>
<accession>A0A225MKX0</accession>
<name>A0A225MKX0_9BURK</name>
<dbReference type="OrthoDB" id="5296437at2"/>
<dbReference type="Pfam" id="PF07729">
    <property type="entry name" value="FCD"/>
    <property type="match status" value="1"/>
</dbReference>
<protein>
    <submittedName>
        <fullName evidence="5">GntR family transcriptional regulator</fullName>
    </submittedName>
</protein>